<feature type="non-terminal residue" evidence="1">
    <location>
        <position position="1"/>
    </location>
</feature>
<name>A0ABS8SML3_DATST</name>
<evidence type="ECO:0000313" key="2">
    <source>
        <dbReference type="Proteomes" id="UP000823775"/>
    </source>
</evidence>
<gene>
    <name evidence="1" type="ORF">HAX54_042860</name>
</gene>
<proteinExistence type="predicted"/>
<dbReference type="Proteomes" id="UP000823775">
    <property type="component" value="Unassembled WGS sequence"/>
</dbReference>
<comment type="caution">
    <text evidence="1">The sequence shown here is derived from an EMBL/GenBank/DDBJ whole genome shotgun (WGS) entry which is preliminary data.</text>
</comment>
<organism evidence="1 2">
    <name type="scientific">Datura stramonium</name>
    <name type="common">Jimsonweed</name>
    <name type="synonym">Common thornapple</name>
    <dbReference type="NCBI Taxonomy" id="4076"/>
    <lineage>
        <taxon>Eukaryota</taxon>
        <taxon>Viridiplantae</taxon>
        <taxon>Streptophyta</taxon>
        <taxon>Embryophyta</taxon>
        <taxon>Tracheophyta</taxon>
        <taxon>Spermatophyta</taxon>
        <taxon>Magnoliopsida</taxon>
        <taxon>eudicotyledons</taxon>
        <taxon>Gunneridae</taxon>
        <taxon>Pentapetalae</taxon>
        <taxon>asterids</taxon>
        <taxon>lamiids</taxon>
        <taxon>Solanales</taxon>
        <taxon>Solanaceae</taxon>
        <taxon>Solanoideae</taxon>
        <taxon>Datureae</taxon>
        <taxon>Datura</taxon>
    </lineage>
</organism>
<reference evidence="1 2" key="1">
    <citation type="journal article" date="2021" name="BMC Genomics">
        <title>Datura genome reveals duplications of psychoactive alkaloid biosynthetic genes and high mutation rate following tissue culture.</title>
        <authorList>
            <person name="Rajewski A."/>
            <person name="Carter-House D."/>
            <person name="Stajich J."/>
            <person name="Litt A."/>
        </authorList>
    </citation>
    <scope>NUCLEOTIDE SEQUENCE [LARGE SCALE GENOMIC DNA]</scope>
    <source>
        <strain evidence="1">AR-01</strain>
    </source>
</reference>
<evidence type="ECO:0000313" key="1">
    <source>
        <dbReference type="EMBL" id="MCD7460101.1"/>
    </source>
</evidence>
<feature type="non-terminal residue" evidence="1">
    <location>
        <position position="66"/>
    </location>
</feature>
<keyword evidence="2" id="KW-1185">Reference proteome</keyword>
<dbReference type="EMBL" id="JACEIK010000635">
    <property type="protein sequence ID" value="MCD7460101.1"/>
    <property type="molecule type" value="Genomic_DNA"/>
</dbReference>
<protein>
    <submittedName>
        <fullName evidence="1">Uncharacterized protein</fullName>
    </submittedName>
</protein>
<sequence length="66" mass="7425">QDDNHRIRCGGILSAIAGPLQWKCDFCSGQQESVSGILEGLPHYSKHDMSRNLEQFSKSRKILLPK</sequence>
<accession>A0ABS8SML3</accession>